<dbReference type="STRING" id="42155.A0A0R3R895"/>
<dbReference type="Proteomes" id="UP000280834">
    <property type="component" value="Unassembled WGS sequence"/>
</dbReference>
<evidence type="ECO:0000313" key="1">
    <source>
        <dbReference type="EMBL" id="VDO48510.1"/>
    </source>
</evidence>
<sequence length="53" mass="6360">MKFTTICLLSFEGNHFATYDENWNRVTLQNEVINYFDNFPAEPIRVSHTFEMK</sequence>
<dbReference type="EMBL" id="UZAG01020958">
    <property type="protein sequence ID" value="VDO48510.1"/>
    <property type="molecule type" value="Genomic_DNA"/>
</dbReference>
<protein>
    <submittedName>
        <fullName evidence="3">Dihydrofolate reductase</fullName>
    </submittedName>
</protein>
<proteinExistence type="predicted"/>
<accession>A0A0R3R895</accession>
<evidence type="ECO:0000313" key="3">
    <source>
        <dbReference type="WBParaSite" id="BTMF_0001625101-mRNA-1"/>
    </source>
</evidence>
<evidence type="ECO:0000313" key="2">
    <source>
        <dbReference type="Proteomes" id="UP000280834"/>
    </source>
</evidence>
<reference evidence="1 2" key="2">
    <citation type="submission" date="2018-11" db="EMBL/GenBank/DDBJ databases">
        <authorList>
            <consortium name="Pathogen Informatics"/>
        </authorList>
    </citation>
    <scope>NUCLEOTIDE SEQUENCE [LARGE SCALE GENOMIC DNA]</scope>
</reference>
<name>A0A0R3R895_9BILA</name>
<reference evidence="3" key="1">
    <citation type="submission" date="2017-02" db="UniProtKB">
        <authorList>
            <consortium name="WormBaseParasite"/>
        </authorList>
    </citation>
    <scope>IDENTIFICATION</scope>
</reference>
<dbReference type="AlphaFoldDB" id="A0A0R3R895"/>
<dbReference type="WBParaSite" id="BTMF_0001625101-mRNA-1">
    <property type="protein sequence ID" value="BTMF_0001625101-mRNA-1"/>
    <property type="gene ID" value="BTMF_0001625101"/>
</dbReference>
<organism evidence="3">
    <name type="scientific">Brugia timori</name>
    <dbReference type="NCBI Taxonomy" id="42155"/>
    <lineage>
        <taxon>Eukaryota</taxon>
        <taxon>Metazoa</taxon>
        <taxon>Ecdysozoa</taxon>
        <taxon>Nematoda</taxon>
        <taxon>Chromadorea</taxon>
        <taxon>Rhabditida</taxon>
        <taxon>Spirurina</taxon>
        <taxon>Spiruromorpha</taxon>
        <taxon>Filarioidea</taxon>
        <taxon>Onchocercidae</taxon>
        <taxon>Brugia</taxon>
    </lineage>
</organism>
<keyword evidence="2" id="KW-1185">Reference proteome</keyword>
<gene>
    <name evidence="1" type="ORF">BTMF_LOCUS14231</name>
</gene>